<reference evidence="1 2" key="1">
    <citation type="journal article" date="2021" name="Commun. Biol.">
        <title>Genomic insights into the host specific adaptation of the Pneumocystis genus.</title>
        <authorList>
            <person name="Cisse O.H."/>
            <person name="Ma L."/>
            <person name="Dekker J.P."/>
            <person name="Khil P.P."/>
            <person name="Youn J.-H."/>
            <person name="Brenchley J.M."/>
            <person name="Blair R."/>
            <person name="Pahar B."/>
            <person name="Chabe M."/>
            <person name="Van Rompay K.K.A."/>
            <person name="Keesler R."/>
            <person name="Sukura A."/>
            <person name="Hirsch V."/>
            <person name="Kutty G."/>
            <person name="Liu Y."/>
            <person name="Peng L."/>
            <person name="Chen J."/>
            <person name="Song J."/>
            <person name="Weissenbacher-Lang C."/>
            <person name="Xu J."/>
            <person name="Upham N.S."/>
            <person name="Stajich J.E."/>
            <person name="Cuomo C.A."/>
            <person name="Cushion M.T."/>
            <person name="Kovacs J.A."/>
        </authorList>
    </citation>
    <scope>NUCLEOTIDE SEQUENCE [LARGE SCALE GENOMIC DNA]</scope>
    <source>
        <strain evidence="1 2">RABM</strain>
    </source>
</reference>
<evidence type="ECO:0000313" key="1">
    <source>
        <dbReference type="EMBL" id="KAG4306365.1"/>
    </source>
</evidence>
<sequence length="805" mass="94547">MPQIPLIHFPRKKTDDLDWIQPLKHFIQTTSADKNQYINECLVFNKLRQDIQETNMDLTSRDILYRYYGQLEFLGLRFPIDEKNIRVLFKWYCAFTNKPISQYSLAYEKACVMFNIAATLSAIGVIQDRSEDDGVKKAYHFFQSSAGIFEYINANFLHAPSVDLEKDTIQSLCEIMLAQAQEVLCEKQINKSKKHSMISKLCAQTSWYYEDIVSKISINVQKKIFKKYWLQLCEIKQKFYKSMAHLNKAFVTEENDMYGEALAHLTIAETQCHEASKLSSSLLLSIPNSDKIKFDSMSYFNNIIKNLYIQIQEKKNKLNHDNDYIYHHSIINEKCLKPLEKLSMKNKLNHDNDYIYHHSIINEKCLKPLEKLSMVKATPIQEIYTSQNVRELIGQDIFHNFIPMSIRESISLYSEEKIKLIKKELEKCENADSELTKTLDHLKLPRALELYKHDNSNILKELSKVPEEIIELSKNIFQKENDHKISLLFNNLSNFKEEISKNLNEAEFILEEEERESETMRKKYMHKWTQSPSNSLTGLMKKELALYKENLTSFIKSNSYLVLEYQSFVQEINILIEGEKVIKKVYEQEINKIIYENSNINLLDIDDFSDVERKVNEVEDMLKKLSIIKKQRQTTLEDLKEKVSKDDISNILILKKINPSAEKQFFSSELEKFKHHETRLAETIYHQGQILQNLLSVFKSLQHISSKSPYVQKRTKLNETNINISNNFKETYKKYCNIKSEVLKMISFCENLKELSVLLLTNAKKFVNYRRNEGANILSHIKCIPQINTELLNKQLENLDINNNI</sequence>
<accession>A0ACB7CFQ1</accession>
<dbReference type="EMBL" id="JABTEG010000001">
    <property type="protein sequence ID" value="KAG4306365.1"/>
    <property type="molecule type" value="Genomic_DNA"/>
</dbReference>
<comment type="caution">
    <text evidence="1">The sequence shown here is derived from an EMBL/GenBank/DDBJ whole genome shotgun (WGS) entry which is preliminary data.</text>
</comment>
<evidence type="ECO:0000313" key="2">
    <source>
        <dbReference type="Proteomes" id="UP000768646"/>
    </source>
</evidence>
<dbReference type="Proteomes" id="UP000768646">
    <property type="component" value="Unassembled WGS sequence"/>
</dbReference>
<keyword evidence="2" id="KW-1185">Reference proteome</keyword>
<protein>
    <submittedName>
        <fullName evidence="1">Uncharacterized protein</fullName>
    </submittedName>
</protein>
<name>A0ACB7CFQ1_9ASCO</name>
<gene>
    <name evidence="1" type="ORF">PORY_000353</name>
</gene>
<organism evidence="1 2">
    <name type="scientific">Pneumocystis oryctolagi</name>
    <dbReference type="NCBI Taxonomy" id="42067"/>
    <lineage>
        <taxon>Eukaryota</taxon>
        <taxon>Fungi</taxon>
        <taxon>Dikarya</taxon>
        <taxon>Ascomycota</taxon>
        <taxon>Taphrinomycotina</taxon>
        <taxon>Pneumocystomycetes</taxon>
        <taxon>Pneumocystaceae</taxon>
        <taxon>Pneumocystis</taxon>
    </lineage>
</organism>
<proteinExistence type="predicted"/>